<evidence type="ECO:0000313" key="15">
    <source>
        <dbReference type="EMBL" id="RLK48605.1"/>
    </source>
</evidence>
<dbReference type="PANTHER" id="PTHR30622:SF2">
    <property type="entry name" value="UNDECAPRENYL-DIPHOSPHATASE"/>
    <property type="match status" value="1"/>
</dbReference>
<evidence type="ECO:0000256" key="10">
    <source>
        <dbReference type="ARBA" id="ARBA00023251"/>
    </source>
</evidence>
<feature type="transmembrane region" description="Helical" evidence="14">
    <location>
        <begin position="97"/>
        <end position="119"/>
    </location>
</feature>
<dbReference type="GO" id="GO:0050380">
    <property type="term" value="F:undecaprenyl-diphosphatase activity"/>
    <property type="evidence" value="ECO:0007669"/>
    <property type="project" value="UniProtKB-UniRule"/>
</dbReference>
<keyword evidence="8 14" id="KW-1133">Transmembrane helix</keyword>
<dbReference type="InterPro" id="IPR003824">
    <property type="entry name" value="UppP"/>
</dbReference>
<evidence type="ECO:0000313" key="16">
    <source>
        <dbReference type="Proteomes" id="UP000275461"/>
    </source>
</evidence>
<comment type="function">
    <text evidence="14">Catalyzes the dephosphorylation of undecaprenyl diphosphate (UPP). Confers resistance to bacitracin.</text>
</comment>
<keyword evidence="16" id="KW-1185">Reference proteome</keyword>
<keyword evidence="10 14" id="KW-0046">Antibiotic resistance</keyword>
<dbReference type="Pfam" id="PF02673">
    <property type="entry name" value="BacA"/>
    <property type="match status" value="1"/>
</dbReference>
<dbReference type="GO" id="GO:0005886">
    <property type="term" value="C:plasma membrane"/>
    <property type="evidence" value="ECO:0007669"/>
    <property type="project" value="UniProtKB-SubCell"/>
</dbReference>
<gene>
    <name evidence="14" type="primary">uppP</name>
    <name evidence="15" type="ORF">DFR31_1711</name>
</gene>
<dbReference type="AlphaFoldDB" id="A0A498BYN9"/>
<feature type="transmembrane region" description="Helical" evidence="14">
    <location>
        <begin position="49"/>
        <end position="69"/>
    </location>
</feature>
<keyword evidence="14" id="KW-0961">Cell wall biogenesis/degradation</keyword>
<name>A0A498BYN9_9GAMM</name>
<dbReference type="PANTHER" id="PTHR30622">
    <property type="entry name" value="UNDECAPRENYL-DIPHOSPHATASE"/>
    <property type="match status" value="1"/>
</dbReference>
<evidence type="ECO:0000256" key="1">
    <source>
        <dbReference type="ARBA" id="ARBA00004651"/>
    </source>
</evidence>
<comment type="miscellaneous">
    <text evidence="14">Bacitracin is thought to be involved in the inhibition of peptidoglycan synthesis by sequestering undecaprenyl diphosphate, thereby reducing the pool of lipid carrier available.</text>
</comment>
<dbReference type="GO" id="GO:0046677">
    <property type="term" value="P:response to antibiotic"/>
    <property type="evidence" value="ECO:0007669"/>
    <property type="project" value="UniProtKB-UniRule"/>
</dbReference>
<reference evidence="15 16" key="1">
    <citation type="submission" date="2018-10" db="EMBL/GenBank/DDBJ databases">
        <title>Genomic Encyclopedia of Type Strains, Phase IV (KMG-IV): sequencing the most valuable type-strain genomes for metagenomic binning, comparative biology and taxonomic classification.</title>
        <authorList>
            <person name="Goeker M."/>
        </authorList>
    </citation>
    <scope>NUCLEOTIDE SEQUENCE [LARGE SCALE GENOMIC DNA]</scope>
    <source>
        <strain evidence="15 16">DSM 12769</strain>
    </source>
</reference>
<keyword evidence="5 14" id="KW-1003">Cell membrane</keyword>
<organism evidence="15 16">
    <name type="scientific">Alkalispirillum mobile</name>
    <dbReference type="NCBI Taxonomy" id="85925"/>
    <lineage>
        <taxon>Bacteria</taxon>
        <taxon>Pseudomonadati</taxon>
        <taxon>Pseudomonadota</taxon>
        <taxon>Gammaproteobacteria</taxon>
        <taxon>Chromatiales</taxon>
        <taxon>Ectothiorhodospiraceae</taxon>
        <taxon>Alkalispirillum</taxon>
    </lineage>
</organism>
<evidence type="ECO:0000256" key="2">
    <source>
        <dbReference type="ARBA" id="ARBA00010621"/>
    </source>
</evidence>
<dbReference type="GO" id="GO:0071555">
    <property type="term" value="P:cell wall organization"/>
    <property type="evidence" value="ECO:0007669"/>
    <property type="project" value="UniProtKB-KW"/>
</dbReference>
<sequence length="290" mass="31441">MALWIAALLGVIQGIFMFLPVSSTAHMVLTEHWLIARGETLPPPESPEMILFALVVHVGTLVSIAVVFWPSLWRFSGNALGGAWEWAGRGGRGGLPLYWRLFWLGMFSVLCTGVLGLTLKATFEHIFGSPMMIAGTLTLTGILLWWTDRLAPRRRGLKGINLKVAGVIGLAQGFALMPGLSRSAMTIVFALFTGLKRRWAAEYSFFLAIPTICAATLLQAIEVYRLGLPNTVGFSALAVGFVVAAIVGIISLKLVIYFLYRARLKVFSFYVWALALGIATGLIDLAPAAG</sequence>
<feature type="transmembrane region" description="Helical" evidence="14">
    <location>
        <begin position="236"/>
        <end position="260"/>
    </location>
</feature>
<dbReference type="OrthoDB" id="9808289at2"/>
<keyword evidence="14" id="KW-0573">Peptidoglycan synthesis</keyword>
<evidence type="ECO:0000256" key="3">
    <source>
        <dbReference type="ARBA" id="ARBA00012374"/>
    </source>
</evidence>
<keyword evidence="7 14" id="KW-0378">Hydrolase</keyword>
<keyword evidence="14" id="KW-0133">Cell shape</keyword>
<proteinExistence type="inferred from homology"/>
<evidence type="ECO:0000256" key="14">
    <source>
        <dbReference type="HAMAP-Rule" id="MF_01006"/>
    </source>
</evidence>
<protein>
    <recommendedName>
        <fullName evidence="4 14">Undecaprenyl-diphosphatase</fullName>
        <ecNumber evidence="3 14">3.6.1.27</ecNumber>
    </recommendedName>
    <alternativeName>
        <fullName evidence="12 14">Bacitracin resistance protein</fullName>
    </alternativeName>
    <alternativeName>
        <fullName evidence="11 14">Undecaprenyl pyrophosphate phosphatase</fullName>
    </alternativeName>
</protein>
<comment type="subcellular location">
    <subcellularLocation>
        <location evidence="1 14">Cell membrane</location>
        <topology evidence="1 14">Multi-pass membrane protein</topology>
    </subcellularLocation>
</comment>
<dbReference type="EC" id="3.6.1.27" evidence="3 14"/>
<evidence type="ECO:0000256" key="4">
    <source>
        <dbReference type="ARBA" id="ARBA00021581"/>
    </source>
</evidence>
<dbReference type="Proteomes" id="UP000275461">
    <property type="component" value="Unassembled WGS sequence"/>
</dbReference>
<evidence type="ECO:0000256" key="9">
    <source>
        <dbReference type="ARBA" id="ARBA00023136"/>
    </source>
</evidence>
<evidence type="ECO:0000256" key="7">
    <source>
        <dbReference type="ARBA" id="ARBA00022801"/>
    </source>
</evidence>
<dbReference type="RefSeq" id="WP_121442255.1">
    <property type="nucleotide sequence ID" value="NZ_RCDA01000002.1"/>
</dbReference>
<keyword evidence="6 14" id="KW-0812">Transmembrane</keyword>
<evidence type="ECO:0000256" key="8">
    <source>
        <dbReference type="ARBA" id="ARBA00022989"/>
    </source>
</evidence>
<keyword evidence="9 14" id="KW-0472">Membrane</keyword>
<evidence type="ECO:0000256" key="13">
    <source>
        <dbReference type="ARBA" id="ARBA00047594"/>
    </source>
</evidence>
<dbReference type="GO" id="GO:0008360">
    <property type="term" value="P:regulation of cell shape"/>
    <property type="evidence" value="ECO:0007669"/>
    <property type="project" value="UniProtKB-KW"/>
</dbReference>
<feature type="transmembrane region" description="Helical" evidence="14">
    <location>
        <begin position="204"/>
        <end position="224"/>
    </location>
</feature>
<comment type="similarity">
    <text evidence="2 14">Belongs to the UppP family.</text>
</comment>
<evidence type="ECO:0000256" key="5">
    <source>
        <dbReference type="ARBA" id="ARBA00022475"/>
    </source>
</evidence>
<comment type="catalytic activity">
    <reaction evidence="13 14">
        <text>di-trans,octa-cis-undecaprenyl diphosphate + H2O = di-trans,octa-cis-undecaprenyl phosphate + phosphate + H(+)</text>
        <dbReference type="Rhea" id="RHEA:28094"/>
        <dbReference type="ChEBI" id="CHEBI:15377"/>
        <dbReference type="ChEBI" id="CHEBI:15378"/>
        <dbReference type="ChEBI" id="CHEBI:43474"/>
        <dbReference type="ChEBI" id="CHEBI:58405"/>
        <dbReference type="ChEBI" id="CHEBI:60392"/>
        <dbReference type="EC" id="3.6.1.27"/>
    </reaction>
</comment>
<dbReference type="EMBL" id="RCDA01000002">
    <property type="protein sequence ID" value="RLK48605.1"/>
    <property type="molecule type" value="Genomic_DNA"/>
</dbReference>
<evidence type="ECO:0000256" key="6">
    <source>
        <dbReference type="ARBA" id="ARBA00022692"/>
    </source>
</evidence>
<evidence type="ECO:0000256" key="11">
    <source>
        <dbReference type="ARBA" id="ARBA00032707"/>
    </source>
</evidence>
<dbReference type="GO" id="GO:0009252">
    <property type="term" value="P:peptidoglycan biosynthetic process"/>
    <property type="evidence" value="ECO:0007669"/>
    <property type="project" value="UniProtKB-KW"/>
</dbReference>
<feature type="transmembrane region" description="Helical" evidence="14">
    <location>
        <begin position="125"/>
        <end position="146"/>
    </location>
</feature>
<comment type="caution">
    <text evidence="15">The sequence shown here is derived from an EMBL/GenBank/DDBJ whole genome shotgun (WGS) entry which is preliminary data.</text>
</comment>
<accession>A0A498BYN9</accession>
<evidence type="ECO:0000256" key="12">
    <source>
        <dbReference type="ARBA" id="ARBA00032932"/>
    </source>
</evidence>
<feature type="transmembrane region" description="Helical" evidence="14">
    <location>
        <begin position="266"/>
        <end position="286"/>
    </location>
</feature>
<dbReference type="HAMAP" id="MF_01006">
    <property type="entry name" value="Undec_diphosphatase"/>
    <property type="match status" value="1"/>
</dbReference>